<sequence length="164" mass="18558">MDAYSRKIVGWSVHKTLEAKGPLAALEMALTERGNSDKPLIHHSDRGVQYCSGAYIARLRKAAITISMTESGDPNENALAERVFRTLKYDFRLQGFVNFSLAETAVGQAIRTYNSLRPHASLNYQTPNQAHRQVGLQRLKWYPYKRVRFGNVSLQTDKPFCSPL</sequence>
<dbReference type="InterPro" id="IPR050900">
    <property type="entry name" value="Transposase_IS3/IS150/IS904"/>
</dbReference>
<dbReference type="PANTHER" id="PTHR46889">
    <property type="entry name" value="TRANSPOSASE INSF FOR INSERTION SEQUENCE IS3B-RELATED"/>
    <property type="match status" value="1"/>
</dbReference>
<proteinExistence type="predicted"/>
<dbReference type="EMBL" id="JALPRF010000007">
    <property type="protein sequence ID" value="MCK8495312.1"/>
    <property type="molecule type" value="Genomic_DNA"/>
</dbReference>
<protein>
    <submittedName>
        <fullName evidence="2">Integrase core domain-containing protein</fullName>
    </submittedName>
</protein>
<evidence type="ECO:0000313" key="2">
    <source>
        <dbReference type="EMBL" id="MCK8495312.1"/>
    </source>
</evidence>
<accession>A0ABT0HT36</accession>
<dbReference type="PROSITE" id="PS50994">
    <property type="entry name" value="INTEGRASE"/>
    <property type="match status" value="1"/>
</dbReference>
<gene>
    <name evidence="2" type="ORF">M0L20_25835</name>
</gene>
<feature type="domain" description="Integrase catalytic" evidence="1">
    <location>
        <begin position="1"/>
        <end position="135"/>
    </location>
</feature>
<keyword evidence="3" id="KW-1185">Reference proteome</keyword>
<name>A0ABT0HT36_9BACT</name>
<evidence type="ECO:0000313" key="3">
    <source>
        <dbReference type="Proteomes" id="UP001202180"/>
    </source>
</evidence>
<organism evidence="2 3">
    <name type="scientific">Spirosoma liriopis</name>
    <dbReference type="NCBI Taxonomy" id="2937440"/>
    <lineage>
        <taxon>Bacteria</taxon>
        <taxon>Pseudomonadati</taxon>
        <taxon>Bacteroidota</taxon>
        <taxon>Cytophagia</taxon>
        <taxon>Cytophagales</taxon>
        <taxon>Cytophagaceae</taxon>
        <taxon>Spirosoma</taxon>
    </lineage>
</organism>
<dbReference type="InterPro" id="IPR012337">
    <property type="entry name" value="RNaseH-like_sf"/>
</dbReference>
<dbReference type="InterPro" id="IPR001584">
    <property type="entry name" value="Integrase_cat-core"/>
</dbReference>
<dbReference type="Proteomes" id="UP001202180">
    <property type="component" value="Unassembled WGS sequence"/>
</dbReference>
<comment type="caution">
    <text evidence="2">The sequence shown here is derived from an EMBL/GenBank/DDBJ whole genome shotgun (WGS) entry which is preliminary data.</text>
</comment>
<dbReference type="SUPFAM" id="SSF53098">
    <property type="entry name" value="Ribonuclease H-like"/>
    <property type="match status" value="1"/>
</dbReference>
<reference evidence="2 3" key="1">
    <citation type="submission" date="2022-04" db="EMBL/GenBank/DDBJ databases">
        <title>Spirosoma sp. strain RP8 genome sequencing and assembly.</title>
        <authorList>
            <person name="Jung Y."/>
        </authorList>
    </citation>
    <scope>NUCLEOTIDE SEQUENCE [LARGE SCALE GENOMIC DNA]</scope>
    <source>
        <strain evidence="2 3">RP8</strain>
    </source>
</reference>
<dbReference type="PANTHER" id="PTHR46889:SF5">
    <property type="entry name" value="INTEGRASE PROTEIN"/>
    <property type="match status" value="1"/>
</dbReference>
<dbReference type="Pfam" id="PF13683">
    <property type="entry name" value="rve_3"/>
    <property type="match status" value="1"/>
</dbReference>
<dbReference type="RefSeq" id="WP_248480056.1">
    <property type="nucleotide sequence ID" value="NZ_JALPRF010000007.1"/>
</dbReference>
<dbReference type="InterPro" id="IPR036397">
    <property type="entry name" value="RNaseH_sf"/>
</dbReference>
<evidence type="ECO:0000259" key="1">
    <source>
        <dbReference type="PROSITE" id="PS50994"/>
    </source>
</evidence>
<dbReference type="Gene3D" id="3.30.420.10">
    <property type="entry name" value="Ribonuclease H-like superfamily/Ribonuclease H"/>
    <property type="match status" value="1"/>
</dbReference>